<dbReference type="EC" id="3.2.1.143" evidence="2"/>
<dbReference type="PANTHER" id="PTHR12837:SF0">
    <property type="entry name" value="POLY(ADP-RIBOSE) GLYCOHYDROLASE"/>
    <property type="match status" value="1"/>
</dbReference>
<dbReference type="GO" id="GO:1990966">
    <property type="term" value="P:ATP generation from poly-ADP-D-ribose"/>
    <property type="evidence" value="ECO:0007669"/>
    <property type="project" value="TreeGrafter"/>
</dbReference>
<name>L8H490_ACACF</name>
<dbReference type="InterPro" id="IPR046372">
    <property type="entry name" value="PARG_cat_C"/>
</dbReference>
<dbReference type="Pfam" id="PF05028">
    <property type="entry name" value="PARG_cat_C"/>
    <property type="match status" value="1"/>
</dbReference>
<feature type="binding site" evidence="5">
    <location>
        <position position="265"/>
    </location>
    <ligand>
        <name>substrate</name>
    </ligand>
</feature>
<reference evidence="8 9" key="1">
    <citation type="journal article" date="2013" name="Genome Biol.">
        <title>Genome of Acanthamoeba castellanii highlights extensive lateral gene transfer and early evolution of tyrosine kinase signaling.</title>
        <authorList>
            <person name="Clarke M."/>
            <person name="Lohan A.J."/>
            <person name="Liu B."/>
            <person name="Lagkouvardos I."/>
            <person name="Roy S."/>
            <person name="Zafar N."/>
            <person name="Bertelli C."/>
            <person name="Schilde C."/>
            <person name="Kianianmomeni A."/>
            <person name="Burglin T.R."/>
            <person name="Frech C."/>
            <person name="Turcotte B."/>
            <person name="Kopec K.O."/>
            <person name="Synnott J.M."/>
            <person name="Choo C."/>
            <person name="Paponov I."/>
            <person name="Finkler A."/>
            <person name="Soon Heng Tan C."/>
            <person name="Hutchins A.P."/>
            <person name="Weinmeier T."/>
            <person name="Rattei T."/>
            <person name="Chu J.S."/>
            <person name="Gimenez G."/>
            <person name="Irimia M."/>
            <person name="Rigden D.J."/>
            <person name="Fitzpatrick D.A."/>
            <person name="Lorenzo-Morales J."/>
            <person name="Bateman A."/>
            <person name="Chiu C.H."/>
            <person name="Tang P."/>
            <person name="Hegemann P."/>
            <person name="Fromm H."/>
            <person name="Raoult D."/>
            <person name="Greub G."/>
            <person name="Miranda-Saavedra D."/>
            <person name="Chen N."/>
            <person name="Nash P."/>
            <person name="Ginger M.L."/>
            <person name="Horn M."/>
            <person name="Schaap P."/>
            <person name="Caler L."/>
            <person name="Loftus B."/>
        </authorList>
    </citation>
    <scope>NUCLEOTIDE SEQUENCE [LARGE SCALE GENOMIC DNA]</scope>
    <source>
        <strain evidence="8 9">Neff</strain>
    </source>
</reference>
<evidence type="ECO:0000256" key="1">
    <source>
        <dbReference type="ARBA" id="ARBA00009545"/>
    </source>
</evidence>
<dbReference type="VEuPathDB" id="AmoebaDB:ACA1_185730"/>
<dbReference type="Proteomes" id="UP000011083">
    <property type="component" value="Unassembled WGS sequence"/>
</dbReference>
<evidence type="ECO:0000313" key="8">
    <source>
        <dbReference type="EMBL" id="ELR20349.1"/>
    </source>
</evidence>
<feature type="binding site" evidence="5">
    <location>
        <position position="279"/>
    </location>
    <ligand>
        <name>substrate</name>
    </ligand>
</feature>
<gene>
    <name evidence="8" type="ORF">ACA1_185730</name>
</gene>
<dbReference type="PANTHER" id="PTHR12837">
    <property type="entry name" value="POLY ADP-RIBOSE GLYCOHYDROLASE"/>
    <property type="match status" value="1"/>
</dbReference>
<dbReference type="GO" id="GO:0005975">
    <property type="term" value="P:carbohydrate metabolic process"/>
    <property type="evidence" value="ECO:0007669"/>
    <property type="project" value="InterPro"/>
</dbReference>
<dbReference type="AlphaFoldDB" id="L8H490"/>
<dbReference type="InterPro" id="IPR048362">
    <property type="entry name" value="PARG_helical"/>
</dbReference>
<dbReference type="OrthoDB" id="1937899at2759"/>
<dbReference type="GO" id="GO:0006282">
    <property type="term" value="P:regulation of DNA repair"/>
    <property type="evidence" value="ECO:0007669"/>
    <property type="project" value="InterPro"/>
</dbReference>
<dbReference type="EMBL" id="KB007920">
    <property type="protein sequence ID" value="ELR20349.1"/>
    <property type="molecule type" value="Genomic_DNA"/>
</dbReference>
<evidence type="ECO:0000259" key="7">
    <source>
        <dbReference type="Pfam" id="PF20811"/>
    </source>
</evidence>
<keyword evidence="3 8" id="KW-0378">Hydrolase</keyword>
<accession>L8H490</accession>
<evidence type="ECO:0000256" key="4">
    <source>
        <dbReference type="PIRSR" id="PIRSR607724-1"/>
    </source>
</evidence>
<evidence type="ECO:0000256" key="3">
    <source>
        <dbReference type="ARBA" id="ARBA00022801"/>
    </source>
</evidence>
<dbReference type="GO" id="GO:0005634">
    <property type="term" value="C:nucleus"/>
    <property type="evidence" value="ECO:0007669"/>
    <property type="project" value="TreeGrafter"/>
</dbReference>
<dbReference type="RefSeq" id="XP_004342543.1">
    <property type="nucleotide sequence ID" value="XM_004342494.1"/>
</dbReference>
<feature type="active site" evidence="4">
    <location>
        <position position="262"/>
    </location>
</feature>
<dbReference type="GO" id="GO:0005737">
    <property type="term" value="C:cytoplasm"/>
    <property type="evidence" value="ECO:0007669"/>
    <property type="project" value="TreeGrafter"/>
</dbReference>
<sequence>MEETLGGTRVRLPHYGEENRAASRSWGSHVVNVVQRRLPDLPALLHALADIAGAEEVCGDGLRTLLTPAMVADDDLNGSAVGGGLQSLLLARRARDSTPALAPEGVARFYGEVLPAMQRLALRIAELFPDPQATHSIPLMLPQHHTTVTLTQEECGSLLSNSFFGTLWHRPSLYNPGVGFPQFDLQTLVACGGGPGLSTLRCLLHYFERLALNVPEGSITFRRHFLSRAETSDWATSDRPLRRIVVEPKANLEDSPCPYLVDFANAYVGGGTLTGACMQEEILFATRPECLVSLLFCSRLEDNEVLCIKGAERYSLHSGYGHTFKWKADHSDATPRERTLVVMDAEQVSGAIHDWKLHVDRDLRKAYAGFHFAVDADEGEEAAGPIATGNWGCGAFGGDKSLKVMQQMMAASQAGRDLVYHAFGTTYRGRLLAEWIDELQGLVAARQLTVGELYRAIIEATPGTNLFQVVHTAYAGQ</sequence>
<evidence type="ECO:0000313" key="9">
    <source>
        <dbReference type="Proteomes" id="UP000011083"/>
    </source>
</evidence>
<dbReference type="KEGG" id="acan:ACA1_185730"/>
<evidence type="ECO:0000256" key="5">
    <source>
        <dbReference type="PIRSR" id="PIRSR607724-2"/>
    </source>
</evidence>
<protein>
    <recommendedName>
        <fullName evidence="2">poly(ADP-ribose) glycohydrolase</fullName>
        <ecNumber evidence="2">3.2.1.143</ecNumber>
    </recommendedName>
</protein>
<comment type="similarity">
    <text evidence="1">Belongs to the poly(ADP-ribose) glycohydrolase family.</text>
</comment>
<keyword evidence="9" id="KW-1185">Reference proteome</keyword>
<dbReference type="OMA" id="SEYTGYL"/>
<feature type="active site" evidence="4">
    <location>
        <position position="280"/>
    </location>
</feature>
<evidence type="ECO:0000256" key="2">
    <source>
        <dbReference type="ARBA" id="ARBA00012255"/>
    </source>
</evidence>
<dbReference type="Pfam" id="PF20811">
    <property type="entry name" value="PARG_cat_N"/>
    <property type="match status" value="1"/>
</dbReference>
<feature type="domain" description="PARG catalytic Macro" evidence="6">
    <location>
        <begin position="232"/>
        <end position="426"/>
    </location>
</feature>
<dbReference type="STRING" id="1257118.L8H490"/>
<dbReference type="InterPro" id="IPR007724">
    <property type="entry name" value="Poly_GlycHdrlase"/>
</dbReference>
<evidence type="ECO:0000259" key="6">
    <source>
        <dbReference type="Pfam" id="PF05028"/>
    </source>
</evidence>
<feature type="domain" description="PARG helical" evidence="7">
    <location>
        <begin position="106"/>
        <end position="223"/>
    </location>
</feature>
<dbReference type="GeneID" id="14921199"/>
<dbReference type="GO" id="GO:0004649">
    <property type="term" value="F:poly(ADP-ribose) glycohydrolase activity"/>
    <property type="evidence" value="ECO:0007669"/>
    <property type="project" value="UniProtKB-EC"/>
</dbReference>
<dbReference type="GO" id="GO:0009225">
    <property type="term" value="P:nucleotide-sugar metabolic process"/>
    <property type="evidence" value="ECO:0007669"/>
    <property type="project" value="TreeGrafter"/>
</dbReference>
<organism evidence="8 9">
    <name type="scientific">Acanthamoeba castellanii (strain ATCC 30010 / Neff)</name>
    <dbReference type="NCBI Taxonomy" id="1257118"/>
    <lineage>
        <taxon>Eukaryota</taxon>
        <taxon>Amoebozoa</taxon>
        <taxon>Discosea</taxon>
        <taxon>Longamoebia</taxon>
        <taxon>Centramoebida</taxon>
        <taxon>Acanthamoebidae</taxon>
        <taxon>Acanthamoeba</taxon>
    </lineage>
</organism>
<feature type="active site" evidence="4">
    <location>
        <position position="281"/>
    </location>
</feature>
<proteinExistence type="inferred from homology"/>
<feature type="binding site" evidence="5">
    <location>
        <position position="320"/>
    </location>
    <ligand>
        <name>substrate</name>
    </ligand>
</feature>